<dbReference type="Pfam" id="PF06476">
    <property type="entry name" value="DUF1090"/>
    <property type="match status" value="1"/>
</dbReference>
<dbReference type="InterPro" id="IPR009468">
    <property type="entry name" value="DUF1090"/>
</dbReference>
<keyword evidence="2" id="KW-0732">Signal</keyword>
<feature type="signal peptide" evidence="2">
    <location>
        <begin position="1"/>
        <end position="24"/>
    </location>
</feature>
<name>A0A6N3EVG6_KLEOX</name>
<reference evidence="3" key="1">
    <citation type="submission" date="2019-11" db="EMBL/GenBank/DDBJ databases">
        <authorList>
            <person name="Feng L."/>
        </authorList>
    </citation>
    <scope>NUCLEOTIDE SEQUENCE</scope>
    <source>
        <strain evidence="3">KOxytocaLFYP65</strain>
    </source>
</reference>
<sequence length="130" mass="14854">MRYIKTTLACLTITGSLLSFTAHASSELKGCAAKEHEIQQQIDYATQHGNHHRLSGLEKALSELRQNCTDEKLTLERQHKIAEKERKVNERIAELDRAKETGSTDKIRKKEKKLQEAKSELLEAQNELNK</sequence>
<evidence type="ECO:0000256" key="1">
    <source>
        <dbReference type="SAM" id="MobiDB-lite"/>
    </source>
</evidence>
<gene>
    <name evidence="3" type="ORF">KOLFYP65_04113</name>
</gene>
<dbReference type="EMBL" id="CACRTM010000027">
    <property type="protein sequence ID" value="VYU44385.1"/>
    <property type="molecule type" value="Genomic_DNA"/>
</dbReference>
<dbReference type="AlphaFoldDB" id="A0A6N3EVG6"/>
<proteinExistence type="predicted"/>
<organism evidence="3">
    <name type="scientific">Klebsiella oxytoca</name>
    <dbReference type="NCBI Taxonomy" id="571"/>
    <lineage>
        <taxon>Bacteria</taxon>
        <taxon>Pseudomonadati</taxon>
        <taxon>Pseudomonadota</taxon>
        <taxon>Gammaproteobacteria</taxon>
        <taxon>Enterobacterales</taxon>
        <taxon>Enterobacteriaceae</taxon>
        <taxon>Klebsiella/Raoultella group</taxon>
        <taxon>Klebsiella</taxon>
    </lineage>
</organism>
<accession>A0A6N3EVG6</accession>
<feature type="region of interest" description="Disordered" evidence="1">
    <location>
        <begin position="93"/>
        <end position="112"/>
    </location>
</feature>
<protein>
    <recommendedName>
        <fullName evidence="4">DUF1090 domain-containing protein</fullName>
    </recommendedName>
</protein>
<feature type="chain" id="PRO_5026726981" description="DUF1090 domain-containing protein" evidence="2">
    <location>
        <begin position="25"/>
        <end position="130"/>
    </location>
</feature>
<evidence type="ECO:0008006" key="4">
    <source>
        <dbReference type="Google" id="ProtNLM"/>
    </source>
</evidence>
<evidence type="ECO:0000256" key="2">
    <source>
        <dbReference type="SAM" id="SignalP"/>
    </source>
</evidence>
<evidence type="ECO:0000313" key="3">
    <source>
        <dbReference type="EMBL" id="VYU44385.1"/>
    </source>
</evidence>
<dbReference type="RefSeq" id="WP_108704399.1">
    <property type="nucleotide sequence ID" value="NZ_CACRTM010000027.1"/>
</dbReference>